<feature type="compositionally biased region" description="Basic and acidic residues" evidence="1">
    <location>
        <begin position="52"/>
        <end position="70"/>
    </location>
</feature>
<evidence type="ECO:0000313" key="2">
    <source>
        <dbReference type="EMBL" id="EEC84610.1"/>
    </source>
</evidence>
<sequence>MVVVDAASVLSSRCNGGPPPATAASCRAPDLDRASGTTPLPSFVPNAVCSRRGNDNHKAGRRPTDIKEIDDVPASGATPDPPTKARSTGEDDSRSLAAGVSGVIGAVVPSMDLEGGNHDVGCRGQNWRMAIGVDQLTVDNRGDTTDEIPRIPRRQRS</sequence>
<name>B8BFB8_ORYSI</name>
<gene>
    <name evidence="2" type="ORF">OsI_31443</name>
</gene>
<dbReference type="HOGENOM" id="CLU_1680824_0_0_1"/>
<protein>
    <submittedName>
        <fullName evidence="2">Uncharacterized protein</fullName>
    </submittedName>
</protein>
<reference evidence="2 3" key="1">
    <citation type="journal article" date="2005" name="PLoS Biol.">
        <title>The genomes of Oryza sativa: a history of duplications.</title>
        <authorList>
            <person name="Yu J."/>
            <person name="Wang J."/>
            <person name="Lin W."/>
            <person name="Li S."/>
            <person name="Li H."/>
            <person name="Zhou J."/>
            <person name="Ni P."/>
            <person name="Dong W."/>
            <person name="Hu S."/>
            <person name="Zeng C."/>
            <person name="Zhang J."/>
            <person name="Zhang Y."/>
            <person name="Li R."/>
            <person name="Xu Z."/>
            <person name="Li S."/>
            <person name="Li X."/>
            <person name="Zheng H."/>
            <person name="Cong L."/>
            <person name="Lin L."/>
            <person name="Yin J."/>
            <person name="Geng J."/>
            <person name="Li G."/>
            <person name="Shi J."/>
            <person name="Liu J."/>
            <person name="Lv H."/>
            <person name="Li J."/>
            <person name="Wang J."/>
            <person name="Deng Y."/>
            <person name="Ran L."/>
            <person name="Shi X."/>
            <person name="Wang X."/>
            <person name="Wu Q."/>
            <person name="Li C."/>
            <person name="Ren X."/>
            <person name="Wang J."/>
            <person name="Wang X."/>
            <person name="Li D."/>
            <person name="Liu D."/>
            <person name="Zhang X."/>
            <person name="Ji Z."/>
            <person name="Zhao W."/>
            <person name="Sun Y."/>
            <person name="Zhang Z."/>
            <person name="Bao J."/>
            <person name="Han Y."/>
            <person name="Dong L."/>
            <person name="Ji J."/>
            <person name="Chen P."/>
            <person name="Wu S."/>
            <person name="Liu J."/>
            <person name="Xiao Y."/>
            <person name="Bu D."/>
            <person name="Tan J."/>
            <person name="Yang L."/>
            <person name="Ye C."/>
            <person name="Zhang J."/>
            <person name="Xu J."/>
            <person name="Zhou Y."/>
            <person name="Yu Y."/>
            <person name="Zhang B."/>
            <person name="Zhuang S."/>
            <person name="Wei H."/>
            <person name="Liu B."/>
            <person name="Lei M."/>
            <person name="Yu H."/>
            <person name="Li Y."/>
            <person name="Xu H."/>
            <person name="Wei S."/>
            <person name="He X."/>
            <person name="Fang L."/>
            <person name="Zhang Z."/>
            <person name="Zhang Y."/>
            <person name="Huang X."/>
            <person name="Su Z."/>
            <person name="Tong W."/>
            <person name="Li J."/>
            <person name="Tong Z."/>
            <person name="Li S."/>
            <person name="Ye J."/>
            <person name="Wang L."/>
            <person name="Fang L."/>
            <person name="Lei T."/>
            <person name="Chen C."/>
            <person name="Chen H."/>
            <person name="Xu Z."/>
            <person name="Li H."/>
            <person name="Huang H."/>
            <person name="Zhang F."/>
            <person name="Xu H."/>
            <person name="Li N."/>
            <person name="Zhao C."/>
            <person name="Li S."/>
            <person name="Dong L."/>
            <person name="Huang Y."/>
            <person name="Li L."/>
            <person name="Xi Y."/>
            <person name="Qi Q."/>
            <person name="Li W."/>
            <person name="Zhang B."/>
            <person name="Hu W."/>
            <person name="Zhang Y."/>
            <person name="Tian X."/>
            <person name="Jiao Y."/>
            <person name="Liang X."/>
            <person name="Jin J."/>
            <person name="Gao L."/>
            <person name="Zheng W."/>
            <person name="Hao B."/>
            <person name="Liu S."/>
            <person name="Wang W."/>
            <person name="Yuan L."/>
            <person name="Cao M."/>
            <person name="McDermott J."/>
            <person name="Samudrala R."/>
            <person name="Wang J."/>
            <person name="Wong G.K."/>
            <person name="Yang H."/>
        </authorList>
    </citation>
    <scope>NUCLEOTIDE SEQUENCE [LARGE SCALE GENOMIC DNA]</scope>
    <source>
        <strain evidence="3">cv. 93-11</strain>
    </source>
</reference>
<proteinExistence type="predicted"/>
<dbReference type="AlphaFoldDB" id="B8BFB8"/>
<feature type="region of interest" description="Disordered" evidence="1">
    <location>
        <begin position="1"/>
        <end position="98"/>
    </location>
</feature>
<dbReference type="EMBL" id="CM000134">
    <property type="protein sequence ID" value="EEC84610.1"/>
    <property type="molecule type" value="Genomic_DNA"/>
</dbReference>
<dbReference type="Gramene" id="BGIOSGA030797-TA">
    <property type="protein sequence ID" value="BGIOSGA030797-PA"/>
    <property type="gene ID" value="BGIOSGA030797"/>
</dbReference>
<organism evidence="2 3">
    <name type="scientific">Oryza sativa subsp. indica</name>
    <name type="common">Rice</name>
    <dbReference type="NCBI Taxonomy" id="39946"/>
    <lineage>
        <taxon>Eukaryota</taxon>
        <taxon>Viridiplantae</taxon>
        <taxon>Streptophyta</taxon>
        <taxon>Embryophyta</taxon>
        <taxon>Tracheophyta</taxon>
        <taxon>Spermatophyta</taxon>
        <taxon>Magnoliopsida</taxon>
        <taxon>Liliopsida</taxon>
        <taxon>Poales</taxon>
        <taxon>Poaceae</taxon>
        <taxon>BOP clade</taxon>
        <taxon>Oryzoideae</taxon>
        <taxon>Oryzeae</taxon>
        <taxon>Oryzinae</taxon>
        <taxon>Oryza</taxon>
        <taxon>Oryza sativa</taxon>
    </lineage>
</organism>
<dbReference type="Proteomes" id="UP000007015">
    <property type="component" value="Chromosome 9"/>
</dbReference>
<evidence type="ECO:0000313" key="3">
    <source>
        <dbReference type="Proteomes" id="UP000007015"/>
    </source>
</evidence>
<keyword evidence="3" id="KW-1185">Reference proteome</keyword>
<accession>B8BFB8</accession>
<evidence type="ECO:0000256" key="1">
    <source>
        <dbReference type="SAM" id="MobiDB-lite"/>
    </source>
</evidence>